<keyword evidence="2 6" id="KW-0963">Cytoplasm</keyword>
<feature type="coiled-coil region" evidence="6">
    <location>
        <begin position="569"/>
        <end position="694"/>
    </location>
</feature>
<protein>
    <recommendedName>
        <fullName evidence="6">Eukaryotic translation initiation factor 3 subunit A</fullName>
        <shortName evidence="6">eIF3a</shortName>
    </recommendedName>
    <alternativeName>
        <fullName evidence="6">Eukaryotic translation initiation factor 3 subunit 10</fullName>
    </alternativeName>
</protein>
<dbReference type="FunFam" id="4.10.860.10:FF:000001">
    <property type="entry name" value="Eukaryotic translation initiation factor 3 subunit A"/>
    <property type="match status" value="1"/>
</dbReference>
<sequence>MFRHQPGFFVKPENALKRAEELEAVGQTQAALKALHDVITSRRHRSWSSALEGIMMKYIDLCVELRKGRFAKDGLIQFRQVCQTASMSSLEDVIQHFMEKATQKAVEASEKLQEETFDIVDLEADYTPEELMLNHLIDEKRAEQSDREIVMPWFKFLWETYRTVLDVLRNNNKVEPLYAMTAQRAFQFCIKYKRTTEFRRLCDLIRNHFNNLQKYKDQRDRPDLNLADTQQLYLETRFEQLKAACTLEMWQEAFRTVEDIHELTKYLRKSPKPQMMMTYYGRLVKIFGVSGHDNYLAYCWLRLYALCKSHSKTMKEGDLSLMATAVVLSTLAVLPYERKALGRFDIEQESNQRIAGILSFNQDAKRDVRESLTREALMAEIRNRGLLRLVPQEVADLFHMMEADFYPMDICKQVGPLLDALPSFRGEFGAGGPIDVLDPAQFTSSLRQLALLRMLQQVSTVYLSMKIPNLLKMISSQDFAVVEKVIVDAVRNEFLSIKIDHRNGTLHFGAQTLESEKVRGQLSLLAMRLNKAMCMLYPEVGPEAMAGKKSKVKHALSLLDEEHKKALSRKVLIERRKEEQERLALEQEQQEAMEKLRQQKITEEMERKRLAEESQRREEERIRREIEQKELEEARALLEAAKAKKGKKSRITEDVKLDKKQLMEDVLSEQIKERQEQERKLQKQSKQMEYFERARREEEAPLLEAAYQRSLVEDKEYHAQLQAELLEQHKKQWERDLEEKRRLQRMEFDKNEYQELLMDRRAAEFARLEAARRERVAEQRALRKSQRDLARRRAYVARMREMEDAYLNAVEEKRIRDEEESRAQESHPPAADRYRPTPLSAADAAPAAVERGTLPSRAEGDRWVRSGPPPVPERPVAAPAAHRDEDKWARRSAPPPPPPSAPRGDARGPPPSNQTFVPPHKRRGLGPTRVDEDRPRQDTRPPPPPPRKGGQRW</sequence>
<dbReference type="SMART" id="SM00088">
    <property type="entry name" value="PINT"/>
    <property type="match status" value="1"/>
</dbReference>
<dbReference type="EMBL" id="HBIS01004661">
    <property type="protein sequence ID" value="CAE0610406.1"/>
    <property type="molecule type" value="Transcribed_RNA"/>
</dbReference>
<reference evidence="9" key="1">
    <citation type="submission" date="2021-01" db="EMBL/GenBank/DDBJ databases">
        <authorList>
            <person name="Corre E."/>
            <person name="Pelletier E."/>
            <person name="Niang G."/>
            <person name="Scheremetjew M."/>
            <person name="Finn R."/>
            <person name="Kale V."/>
            <person name="Holt S."/>
            <person name="Cochrane G."/>
            <person name="Meng A."/>
            <person name="Brown T."/>
            <person name="Cohen L."/>
        </authorList>
    </citation>
    <scope>NUCLEOTIDE SEQUENCE</scope>
    <source>
        <strain evidence="9">CCMP1897</strain>
    </source>
</reference>
<dbReference type="GO" id="GO:0016282">
    <property type="term" value="C:eukaryotic 43S preinitiation complex"/>
    <property type="evidence" value="ECO:0007669"/>
    <property type="project" value="UniProtKB-UniRule"/>
</dbReference>
<evidence type="ECO:0000256" key="7">
    <source>
        <dbReference type="SAM" id="MobiDB-lite"/>
    </source>
</evidence>
<evidence type="ECO:0000259" key="8">
    <source>
        <dbReference type="PROSITE" id="PS50250"/>
    </source>
</evidence>
<evidence type="ECO:0000256" key="3">
    <source>
        <dbReference type="ARBA" id="ARBA00022540"/>
    </source>
</evidence>
<keyword evidence="3 6" id="KW-0396">Initiation factor</keyword>
<dbReference type="InterPro" id="IPR000717">
    <property type="entry name" value="PCI_dom"/>
</dbReference>
<keyword evidence="4 6" id="KW-0694">RNA-binding</keyword>
<dbReference type="GO" id="GO:0071540">
    <property type="term" value="C:eukaryotic translation initiation factor 3 complex, eIF3e"/>
    <property type="evidence" value="ECO:0007669"/>
    <property type="project" value="TreeGrafter"/>
</dbReference>
<gene>
    <name evidence="9" type="ORF">PSAL00342_LOCUS4241</name>
</gene>
<keyword evidence="5 6" id="KW-0648">Protein biosynthesis</keyword>
<comment type="function">
    <text evidence="6">RNA-binding component of the eukaryotic translation initiation factor 3 (eIF-3) complex, which is involved in protein synthesis of a specialized repertoire of mRNAs and, together with other initiation factors, stimulates binding of mRNA and methionyl-tRNAi to the 40S ribosome. The eIF-3 complex specifically targets and initiates translation of a subset of mRNAs involved in cell proliferation.</text>
</comment>
<evidence type="ECO:0000256" key="6">
    <source>
        <dbReference type="HAMAP-Rule" id="MF_03000"/>
    </source>
</evidence>
<evidence type="ECO:0000256" key="1">
    <source>
        <dbReference type="ARBA" id="ARBA00004496"/>
    </source>
</evidence>
<feature type="compositionally biased region" description="Basic and acidic residues" evidence="7">
    <location>
        <begin position="929"/>
        <end position="939"/>
    </location>
</feature>
<dbReference type="GO" id="GO:0033290">
    <property type="term" value="C:eukaryotic 48S preinitiation complex"/>
    <property type="evidence" value="ECO:0007669"/>
    <property type="project" value="UniProtKB-UniRule"/>
</dbReference>
<dbReference type="GO" id="GO:0071541">
    <property type="term" value="C:eukaryotic translation initiation factor 3 complex, eIF3m"/>
    <property type="evidence" value="ECO:0007669"/>
    <property type="project" value="TreeGrafter"/>
</dbReference>
<dbReference type="GO" id="GO:0002188">
    <property type="term" value="P:translation reinitiation"/>
    <property type="evidence" value="ECO:0007669"/>
    <property type="project" value="TreeGrafter"/>
</dbReference>
<dbReference type="InterPro" id="IPR027512">
    <property type="entry name" value="EIF3A"/>
</dbReference>
<dbReference type="PANTHER" id="PTHR14005:SF0">
    <property type="entry name" value="EUKARYOTIC TRANSLATION INITIATION FACTOR 3 SUBUNIT A"/>
    <property type="match status" value="1"/>
</dbReference>
<feature type="region of interest" description="Disordered" evidence="7">
    <location>
        <begin position="806"/>
        <end position="953"/>
    </location>
</feature>
<feature type="domain" description="PCI" evidence="8">
    <location>
        <begin position="319"/>
        <end position="513"/>
    </location>
</feature>
<organism evidence="9">
    <name type="scientific">Picocystis salinarum</name>
    <dbReference type="NCBI Taxonomy" id="88271"/>
    <lineage>
        <taxon>Eukaryota</taxon>
        <taxon>Viridiplantae</taxon>
        <taxon>Chlorophyta</taxon>
        <taxon>Picocystophyceae</taxon>
        <taxon>Picocystales</taxon>
        <taxon>Picocystaceae</taxon>
        <taxon>Picocystis</taxon>
    </lineage>
</organism>
<dbReference type="Gene3D" id="1.25.40.860">
    <property type="match status" value="2"/>
</dbReference>
<evidence type="ECO:0000256" key="2">
    <source>
        <dbReference type="ARBA" id="ARBA00022490"/>
    </source>
</evidence>
<evidence type="ECO:0000256" key="5">
    <source>
        <dbReference type="ARBA" id="ARBA00022917"/>
    </source>
</evidence>
<name>A0A7S3UCP3_9CHLO</name>
<comment type="similarity">
    <text evidence="6">Belongs to the eIF-3 subunit A family.</text>
</comment>
<dbReference type="Gene3D" id="4.10.860.10">
    <property type="entry name" value="UVR domain"/>
    <property type="match status" value="1"/>
</dbReference>
<comment type="subunit">
    <text evidence="6">Component of the eukaryotic translation initiation factor 3 (eIF-3) complex.</text>
</comment>
<dbReference type="AlphaFoldDB" id="A0A7S3UCP3"/>
<keyword evidence="6" id="KW-0175">Coiled coil</keyword>
<feature type="compositionally biased region" description="Basic and acidic residues" evidence="7">
    <location>
        <begin position="810"/>
        <end position="835"/>
    </location>
</feature>
<dbReference type="InterPro" id="IPR054711">
    <property type="entry name" value="eIF3a_PCI_TPR-like"/>
</dbReference>
<accession>A0A7S3UCP3</accession>
<dbReference type="HAMAP" id="MF_03000">
    <property type="entry name" value="eIF3a"/>
    <property type="match status" value="1"/>
</dbReference>
<dbReference type="Pfam" id="PF01399">
    <property type="entry name" value="PCI"/>
    <property type="match status" value="1"/>
</dbReference>
<dbReference type="GO" id="GO:0043614">
    <property type="term" value="C:multi-eIF complex"/>
    <property type="evidence" value="ECO:0007669"/>
    <property type="project" value="TreeGrafter"/>
</dbReference>
<dbReference type="GO" id="GO:0003743">
    <property type="term" value="F:translation initiation factor activity"/>
    <property type="evidence" value="ECO:0007669"/>
    <property type="project" value="UniProtKB-UniRule"/>
</dbReference>
<evidence type="ECO:0000256" key="4">
    <source>
        <dbReference type="ARBA" id="ARBA00022884"/>
    </source>
</evidence>
<comment type="subcellular location">
    <subcellularLocation>
        <location evidence="1 6">Cytoplasm</location>
    </subcellularLocation>
</comment>
<dbReference type="GO" id="GO:0003729">
    <property type="term" value="F:mRNA binding"/>
    <property type="evidence" value="ECO:0007669"/>
    <property type="project" value="TreeGrafter"/>
</dbReference>
<dbReference type="Pfam" id="PF22591">
    <property type="entry name" value="eIF3a_PCI_TPR-like"/>
    <property type="match status" value="1"/>
</dbReference>
<dbReference type="GO" id="GO:0001732">
    <property type="term" value="P:formation of cytoplasmic translation initiation complex"/>
    <property type="evidence" value="ECO:0007669"/>
    <property type="project" value="UniProtKB-UniRule"/>
</dbReference>
<dbReference type="PROSITE" id="PS50250">
    <property type="entry name" value="PCI"/>
    <property type="match status" value="1"/>
</dbReference>
<dbReference type="PANTHER" id="PTHR14005">
    <property type="entry name" value="EUKARYOTIC TRANSLATION INITIATION FACTOR 3, THETA SUBUNIT"/>
    <property type="match status" value="1"/>
</dbReference>
<proteinExistence type="inferred from homology"/>
<evidence type="ECO:0000313" key="9">
    <source>
        <dbReference type="EMBL" id="CAE0610406.1"/>
    </source>
</evidence>